<evidence type="ECO:0000313" key="6">
    <source>
        <dbReference type="Proteomes" id="UP001239994"/>
    </source>
</evidence>
<dbReference type="SUPFAM" id="SSF50156">
    <property type="entry name" value="PDZ domain-like"/>
    <property type="match status" value="4"/>
</dbReference>
<feature type="region of interest" description="Disordered" evidence="3">
    <location>
        <begin position="435"/>
        <end position="454"/>
    </location>
</feature>
<dbReference type="CDD" id="cd06768">
    <property type="entry name" value="PDZ_NHERF-like"/>
    <property type="match status" value="4"/>
</dbReference>
<dbReference type="GO" id="GO:0072659">
    <property type="term" value="P:protein localization to plasma membrane"/>
    <property type="evidence" value="ECO:0007669"/>
    <property type="project" value="TreeGrafter"/>
</dbReference>
<comment type="similarity">
    <text evidence="2">Belongs to the NHER family.</text>
</comment>
<keyword evidence="6" id="KW-1185">Reference proteome</keyword>
<organism evidence="5 6">
    <name type="scientific">Electrophorus voltai</name>
    <dbReference type="NCBI Taxonomy" id="2609070"/>
    <lineage>
        <taxon>Eukaryota</taxon>
        <taxon>Metazoa</taxon>
        <taxon>Chordata</taxon>
        <taxon>Craniata</taxon>
        <taxon>Vertebrata</taxon>
        <taxon>Euteleostomi</taxon>
        <taxon>Actinopterygii</taxon>
        <taxon>Neopterygii</taxon>
        <taxon>Teleostei</taxon>
        <taxon>Ostariophysi</taxon>
        <taxon>Gymnotiformes</taxon>
        <taxon>Gymnotoidei</taxon>
        <taxon>Gymnotidae</taxon>
        <taxon>Electrophorus</taxon>
    </lineage>
</organism>
<protein>
    <recommendedName>
        <fullName evidence="4">PDZ domain-containing protein</fullName>
    </recommendedName>
</protein>
<dbReference type="PANTHER" id="PTHR14191">
    <property type="entry name" value="PDZ DOMAIN CONTAINING PROTEIN"/>
    <property type="match status" value="1"/>
</dbReference>
<accession>A0AAD8ZGX6</accession>
<dbReference type="GO" id="GO:0016324">
    <property type="term" value="C:apical plasma membrane"/>
    <property type="evidence" value="ECO:0007669"/>
    <property type="project" value="TreeGrafter"/>
</dbReference>
<feature type="compositionally biased region" description="Low complexity" evidence="3">
    <location>
        <begin position="588"/>
        <end position="598"/>
    </location>
</feature>
<dbReference type="Gene3D" id="2.30.42.10">
    <property type="match status" value="4"/>
</dbReference>
<name>A0AAD8ZGX6_9TELE</name>
<proteinExistence type="inferred from homology"/>
<evidence type="ECO:0000256" key="2">
    <source>
        <dbReference type="ARBA" id="ARBA00038110"/>
    </source>
</evidence>
<dbReference type="PROSITE" id="PS50106">
    <property type="entry name" value="PDZ"/>
    <property type="match status" value="4"/>
</dbReference>
<sequence>MLWSVKTSVRGDECMLWSVKTSVRGDECMLWSVKTSVRGDECMLWSVKTSVLSAKHNTYAYHDSFHTTACLDNTCEETPAPPLNWDDRETGTGKMDVPKPGVIALSKREGQSYGFFLRIEQGEEGHLIRALEMGSPAELAGLKDGDRIIRVNGRFVDNLEHGQVADLVRKSGMTVTFHVLGEKAYKQAKVSGINLADPQSRPTLAQLATNGVAAPEPRLKLCYLQKSTTTGFGFSVKSMKGEAGLFMVDVLAGGVADKAGVKADDRLVEINGENVEGATHDQIVAKVKAAGTSVMFLLVDGDTDKYYRNKHITLGAGLATVKHLPYTPRSVEMTKEHDGYGYFLMEDPAMPGHFIGQIDRGSPAERAGLWEKDRLVAVDGEEVDHCTHEQVVDKIHQCGNRCCLLVVDAKTDKMYKMGGASPLLYWEEMRDSLPKTNQAEPATSPVPAAPGHAEEDYKPKLCRLEKTKAGYGFHLNGIQGVQGQYIKQVVKGGAAERAGLADDDIVVEVNGVNVETCTHQEAVRMIRASDDTLELLVAEKAAYDYLKSKGVAITPRLLDAARTPNVLETTVTREEPQPQRSPTPPLQPRSRTSSSSSSEKSVDEKL</sequence>
<dbReference type="PANTHER" id="PTHR14191:SF6">
    <property type="entry name" value="NA(+)_H(+) EXCHANGE REGULATORY COFACTOR NHE-RF3-RELATED"/>
    <property type="match status" value="1"/>
</dbReference>
<evidence type="ECO:0000313" key="5">
    <source>
        <dbReference type="EMBL" id="KAK1797831.1"/>
    </source>
</evidence>
<feature type="region of interest" description="Disordered" evidence="3">
    <location>
        <begin position="566"/>
        <end position="606"/>
    </location>
</feature>
<dbReference type="InterPro" id="IPR051067">
    <property type="entry name" value="NHER"/>
</dbReference>
<dbReference type="AlphaFoldDB" id="A0AAD8ZGX6"/>
<dbReference type="Proteomes" id="UP001239994">
    <property type="component" value="Unassembled WGS sequence"/>
</dbReference>
<feature type="domain" description="PDZ" evidence="4">
    <location>
        <begin position="330"/>
        <end position="410"/>
    </location>
</feature>
<dbReference type="SMART" id="SM00228">
    <property type="entry name" value="PDZ"/>
    <property type="match status" value="4"/>
</dbReference>
<evidence type="ECO:0000256" key="1">
    <source>
        <dbReference type="ARBA" id="ARBA00022737"/>
    </source>
</evidence>
<comment type="caution">
    <text evidence="5">The sequence shown here is derived from an EMBL/GenBank/DDBJ whole genome shotgun (WGS) entry which is preliminary data.</text>
</comment>
<dbReference type="EMBL" id="JAROKS010000013">
    <property type="protein sequence ID" value="KAK1797831.1"/>
    <property type="molecule type" value="Genomic_DNA"/>
</dbReference>
<dbReference type="InterPro" id="IPR036034">
    <property type="entry name" value="PDZ_sf"/>
</dbReference>
<feature type="domain" description="PDZ" evidence="4">
    <location>
        <begin position="102"/>
        <end position="183"/>
    </location>
</feature>
<feature type="domain" description="PDZ" evidence="4">
    <location>
        <begin position="461"/>
        <end position="541"/>
    </location>
</feature>
<feature type="domain" description="PDZ" evidence="4">
    <location>
        <begin position="221"/>
        <end position="302"/>
    </location>
</feature>
<evidence type="ECO:0000259" key="4">
    <source>
        <dbReference type="PROSITE" id="PS50106"/>
    </source>
</evidence>
<dbReference type="Pfam" id="PF00595">
    <property type="entry name" value="PDZ"/>
    <property type="match status" value="4"/>
</dbReference>
<evidence type="ECO:0000256" key="3">
    <source>
        <dbReference type="SAM" id="MobiDB-lite"/>
    </source>
</evidence>
<reference evidence="5" key="1">
    <citation type="submission" date="2023-03" db="EMBL/GenBank/DDBJ databases">
        <title>Electrophorus voltai genome.</title>
        <authorList>
            <person name="Bian C."/>
        </authorList>
    </citation>
    <scope>NUCLEOTIDE SEQUENCE</scope>
    <source>
        <strain evidence="5">CB-2022</strain>
        <tissue evidence="5">Muscle</tissue>
    </source>
</reference>
<dbReference type="InterPro" id="IPR001478">
    <property type="entry name" value="PDZ"/>
</dbReference>
<gene>
    <name evidence="5" type="ORF">P4O66_007945</name>
</gene>
<keyword evidence="1" id="KW-0677">Repeat</keyword>
<dbReference type="GO" id="GO:0043495">
    <property type="term" value="F:protein-membrane adaptor activity"/>
    <property type="evidence" value="ECO:0007669"/>
    <property type="project" value="TreeGrafter"/>
</dbReference>